<evidence type="ECO:0000256" key="1">
    <source>
        <dbReference type="ARBA" id="ARBA00022679"/>
    </source>
</evidence>
<dbReference type="SUPFAM" id="SSF89796">
    <property type="entry name" value="CoA-transferase family III (CaiB/BaiF)"/>
    <property type="match status" value="1"/>
</dbReference>
<keyword evidence="1 2" id="KW-0808">Transferase</keyword>
<dbReference type="PANTHER" id="PTHR48207:SF4">
    <property type="entry name" value="BLL6097 PROTEIN"/>
    <property type="match status" value="1"/>
</dbReference>
<dbReference type="GO" id="GO:0016740">
    <property type="term" value="F:transferase activity"/>
    <property type="evidence" value="ECO:0007669"/>
    <property type="project" value="UniProtKB-KW"/>
</dbReference>
<dbReference type="Gene3D" id="3.40.50.10540">
    <property type="entry name" value="Crotonobetainyl-coa:carnitine coa-transferase, domain 1"/>
    <property type="match status" value="1"/>
</dbReference>
<evidence type="ECO:0000313" key="2">
    <source>
        <dbReference type="EMBL" id="MBO1076898.1"/>
    </source>
</evidence>
<gene>
    <name evidence="2" type="ORF">IAI60_19980</name>
</gene>
<dbReference type="EMBL" id="JACTNF010000034">
    <property type="protein sequence ID" value="MBO1076898.1"/>
    <property type="molecule type" value="Genomic_DNA"/>
</dbReference>
<proteinExistence type="predicted"/>
<dbReference type="Gene3D" id="3.30.1540.10">
    <property type="entry name" value="formyl-coa transferase, domain 3"/>
    <property type="match status" value="1"/>
</dbReference>
<dbReference type="Proteomes" id="UP001518990">
    <property type="component" value="Unassembled WGS sequence"/>
</dbReference>
<dbReference type="Pfam" id="PF02515">
    <property type="entry name" value="CoA_transf_3"/>
    <property type="match status" value="1"/>
</dbReference>
<accession>A0ABS3KHE1</accession>
<name>A0ABS3KHE1_9PROT</name>
<dbReference type="InterPro" id="IPR023606">
    <property type="entry name" value="CoA-Trfase_III_dom_1_sf"/>
</dbReference>
<dbReference type="PANTHER" id="PTHR48207">
    <property type="entry name" value="SUCCINATE--HYDROXYMETHYLGLUTARATE COA-TRANSFERASE"/>
    <property type="match status" value="1"/>
</dbReference>
<dbReference type="InterPro" id="IPR044855">
    <property type="entry name" value="CoA-Trfase_III_dom3_sf"/>
</dbReference>
<dbReference type="InterPro" id="IPR003673">
    <property type="entry name" value="CoA-Trfase_fam_III"/>
</dbReference>
<evidence type="ECO:0000313" key="3">
    <source>
        <dbReference type="Proteomes" id="UP001518990"/>
    </source>
</evidence>
<keyword evidence="3" id="KW-1185">Reference proteome</keyword>
<dbReference type="InterPro" id="IPR050483">
    <property type="entry name" value="CoA-transferase_III_domain"/>
</dbReference>
<organism evidence="2 3">
    <name type="scientific">Roseomonas marmotae</name>
    <dbReference type="NCBI Taxonomy" id="2768161"/>
    <lineage>
        <taxon>Bacteria</taxon>
        <taxon>Pseudomonadati</taxon>
        <taxon>Pseudomonadota</taxon>
        <taxon>Alphaproteobacteria</taxon>
        <taxon>Acetobacterales</taxon>
        <taxon>Roseomonadaceae</taxon>
        <taxon>Roseomonas</taxon>
    </lineage>
</organism>
<reference evidence="2 3" key="1">
    <citation type="submission" date="2020-09" db="EMBL/GenBank/DDBJ databases">
        <title>Roseomonas.</title>
        <authorList>
            <person name="Zhu W."/>
        </authorList>
    </citation>
    <scope>NUCLEOTIDE SEQUENCE [LARGE SCALE GENOMIC DNA]</scope>
    <source>
        <strain evidence="2 3">1311</strain>
    </source>
</reference>
<comment type="caution">
    <text evidence="2">The sequence shown here is derived from an EMBL/GenBank/DDBJ whole genome shotgun (WGS) entry which is preliminary data.</text>
</comment>
<sequence>MEGPLAGLRVLDLSSVIMGPMTAQYLGDMGADVIKVEAPDGDITRQIGPRRSPRMGALFMANNRNKRSLVLDLKNPAAAAALRRMAMQSDILLHSIRTGAANRLGLGYEALSAANPRLVLCHVKGFSDDGPYAGRPAYDDIVQALSGLAALQRVAAGEPRYVPTIIADKVTAVHAAWAIALALFQRERTGRGQQVSLPMLETMVAFNAAEHLGGAVFEPQEGPMGYDPIRQGLRRPFRTADGYLCFLPYNDTHWRRFFHLAGHPEMADDPGFATLAGRQKDLDAVWKRVGALLATRGNAEWIALFEGSDVPFSVVNELEDLLEDPHLVETGFWRMMEHPTEGVLRLPSIPIGMSAAEPAIRRLPPGLGEHSEEILAEFGFTRSEVAGLAEAGAFGGAVTSAK</sequence>
<protein>
    <submittedName>
        <fullName evidence="2">CoA transferase</fullName>
    </submittedName>
</protein>
<dbReference type="RefSeq" id="WP_207450430.1">
    <property type="nucleotide sequence ID" value="NZ_JACTNF010000034.1"/>
</dbReference>